<reference evidence="2 3" key="1">
    <citation type="journal article" date="2016" name="PLoS Pathog.">
        <title>Biosynthesis of antibiotic leucinostatins in bio-control fungus Purpureocillium lilacinum and their inhibition on phytophthora revealed by genome mining.</title>
        <authorList>
            <person name="Wang G."/>
            <person name="Liu Z."/>
            <person name="Lin R."/>
            <person name="Li E."/>
            <person name="Mao Z."/>
            <person name="Ling J."/>
            <person name="Yang Y."/>
            <person name="Yin W.B."/>
            <person name="Xie B."/>
        </authorList>
    </citation>
    <scope>NUCLEOTIDE SEQUENCE [LARGE SCALE GENOMIC DNA]</scope>
    <source>
        <strain evidence="2">170</strain>
    </source>
</reference>
<dbReference type="KEGG" id="pchm:VFPPC_18331"/>
<keyword evidence="3" id="KW-1185">Reference proteome</keyword>
<sequence length="98" mass="10139">MGQPPSMDVSVALLRVTGNTAESRLMASGETSAQNSAYTNHPLPPLSSFETNTATTLAVTNKVRARRNNSGQNTNGINGDRSCSSGKGTNTIVKQGGS</sequence>
<comment type="caution">
    <text evidence="2">The sequence shown here is derived from an EMBL/GenBank/DDBJ whole genome shotgun (WGS) entry which is preliminary data.</text>
</comment>
<dbReference type="AlphaFoldDB" id="A0A219APK3"/>
<gene>
    <name evidence="2" type="ORF">VFPPC_18331</name>
</gene>
<protein>
    <submittedName>
        <fullName evidence="2">Uncharacterized protein</fullName>
    </submittedName>
</protein>
<feature type="compositionally biased region" description="Polar residues" evidence="1">
    <location>
        <begin position="68"/>
        <end position="98"/>
    </location>
</feature>
<accession>A0A219APK3</accession>
<feature type="region of interest" description="Disordered" evidence="1">
    <location>
        <begin position="61"/>
        <end position="98"/>
    </location>
</feature>
<feature type="compositionally biased region" description="Polar residues" evidence="1">
    <location>
        <begin position="29"/>
        <end position="39"/>
    </location>
</feature>
<dbReference type="GeneID" id="33937141"/>
<dbReference type="Proteomes" id="UP000078397">
    <property type="component" value="Unassembled WGS sequence"/>
</dbReference>
<dbReference type="EMBL" id="LSBJ02000013">
    <property type="protein sequence ID" value="OWT42529.1"/>
    <property type="molecule type" value="Genomic_DNA"/>
</dbReference>
<evidence type="ECO:0000313" key="3">
    <source>
        <dbReference type="Proteomes" id="UP000078397"/>
    </source>
</evidence>
<organism evidence="2 3">
    <name type="scientific">Pochonia chlamydosporia 170</name>
    <dbReference type="NCBI Taxonomy" id="1380566"/>
    <lineage>
        <taxon>Eukaryota</taxon>
        <taxon>Fungi</taxon>
        <taxon>Dikarya</taxon>
        <taxon>Ascomycota</taxon>
        <taxon>Pezizomycotina</taxon>
        <taxon>Sordariomycetes</taxon>
        <taxon>Hypocreomycetidae</taxon>
        <taxon>Hypocreales</taxon>
        <taxon>Clavicipitaceae</taxon>
        <taxon>Pochonia</taxon>
    </lineage>
</organism>
<evidence type="ECO:0000313" key="2">
    <source>
        <dbReference type="EMBL" id="OWT42529.1"/>
    </source>
</evidence>
<name>A0A219APK3_METCM</name>
<proteinExistence type="predicted"/>
<feature type="region of interest" description="Disordered" evidence="1">
    <location>
        <begin position="27"/>
        <end position="49"/>
    </location>
</feature>
<dbReference type="RefSeq" id="XP_022285038.1">
    <property type="nucleotide sequence ID" value="XM_022429957.1"/>
</dbReference>
<evidence type="ECO:0000256" key="1">
    <source>
        <dbReference type="SAM" id="MobiDB-lite"/>
    </source>
</evidence>